<dbReference type="Gene3D" id="3.40.50.280">
    <property type="entry name" value="Cobalamin-binding domain"/>
    <property type="match status" value="1"/>
</dbReference>
<accession>A0ABZ2HG34</accession>
<organism evidence="2 3">
    <name type="scientific">Roseovarius phycicola</name>
    <dbReference type="NCBI Taxonomy" id="3080976"/>
    <lineage>
        <taxon>Bacteria</taxon>
        <taxon>Pseudomonadati</taxon>
        <taxon>Pseudomonadota</taxon>
        <taxon>Alphaproteobacteria</taxon>
        <taxon>Rhodobacterales</taxon>
        <taxon>Roseobacteraceae</taxon>
        <taxon>Roseovarius</taxon>
    </lineage>
</organism>
<evidence type="ECO:0000313" key="3">
    <source>
        <dbReference type="Proteomes" id="UP001364156"/>
    </source>
</evidence>
<proteinExistence type="predicted"/>
<dbReference type="InterPro" id="IPR006158">
    <property type="entry name" value="Cobalamin-bd"/>
</dbReference>
<protein>
    <submittedName>
        <fullName evidence="2">Cobalamin B12-binding domain-containing protein</fullName>
    </submittedName>
</protein>
<feature type="domain" description="B12-binding" evidence="1">
    <location>
        <begin position="135"/>
        <end position="267"/>
    </location>
</feature>
<dbReference type="EMBL" id="CP146069">
    <property type="protein sequence ID" value="WWR45799.1"/>
    <property type="molecule type" value="Genomic_DNA"/>
</dbReference>
<name>A0ABZ2HG34_9RHOB</name>
<sequence length="267" mass="29220">MDDPSSYKALGLSEMQRPAIRFLVESALRTVMTNTANQEPKTRDEWIKRLCDALMSEAESSYHSVVAALIATGVTQEEVFQSYVPAAARYLGELWVSDQASFVDVTVAASRLQSLFRQQEGRIATRWTDRSVPLGQSVLVAIPEFEQHALGAFVAADNLRRHGLWVHMAIGLKNVELAELISSQRFAMIGISIATPGAVEQTTDLVDYIRSNTSHTPPIVIGGRMVEENKKLVLRTGADFAVRTARDAIEKCGLASVAEALPFSGIS</sequence>
<gene>
    <name evidence="2" type="ORF">RZ517_13545</name>
</gene>
<reference evidence="2 3" key="1">
    <citation type="submission" date="2023-10" db="EMBL/GenBank/DDBJ databases">
        <title>Roseovarius strain S88 nov., isolated from a marine algae.</title>
        <authorList>
            <person name="Lee M.W."/>
            <person name="Lee J.K."/>
            <person name="Kim J.M."/>
            <person name="Choi D.G."/>
            <person name="Baek J.H."/>
            <person name="Bayburt H."/>
            <person name="Jung J.J."/>
            <person name="Han D.M."/>
            <person name="Jeon C.O."/>
        </authorList>
    </citation>
    <scope>NUCLEOTIDE SEQUENCE [LARGE SCALE GENOMIC DNA]</scope>
    <source>
        <strain evidence="2 3">S88</strain>
    </source>
</reference>
<dbReference type="SUPFAM" id="SSF52242">
    <property type="entry name" value="Cobalamin (vitamin B12)-binding domain"/>
    <property type="match status" value="1"/>
</dbReference>
<dbReference type="InterPro" id="IPR036724">
    <property type="entry name" value="Cobalamin-bd_sf"/>
</dbReference>
<dbReference type="Pfam" id="PF02310">
    <property type="entry name" value="B12-binding"/>
    <property type="match status" value="1"/>
</dbReference>
<dbReference type="Proteomes" id="UP001364156">
    <property type="component" value="Chromosome"/>
</dbReference>
<keyword evidence="3" id="KW-1185">Reference proteome</keyword>
<evidence type="ECO:0000259" key="1">
    <source>
        <dbReference type="PROSITE" id="PS51332"/>
    </source>
</evidence>
<dbReference type="PROSITE" id="PS51332">
    <property type="entry name" value="B12_BINDING"/>
    <property type="match status" value="1"/>
</dbReference>
<dbReference type="RefSeq" id="WP_338548713.1">
    <property type="nucleotide sequence ID" value="NZ_CP146069.1"/>
</dbReference>
<evidence type="ECO:0000313" key="2">
    <source>
        <dbReference type="EMBL" id="WWR45799.1"/>
    </source>
</evidence>